<sequence>MRCRRPAPAPRQQHSPRAGPMEGPGSPLEPQSADASLEAGGHPWDTCGTPVLLAPVGCRPSSPSTELGGEFPEGLSGAEAAWPKIPTPADPWLLPGGSRTMCGGRCLTRPWTWGSSSDEVASDGGSSSGSSSLESEAEVDRAGAFRQRPDLHRPGPPPREAPAAAPRGPRRGWLERLTPPGPLHGRLPVPPRAVPRWAAALWPVAAEACGLLEAGREESGVAQHGFQP</sequence>
<evidence type="ECO:0000313" key="2">
    <source>
        <dbReference type="EMBL" id="CAK0837464.1"/>
    </source>
</evidence>
<proteinExistence type="predicted"/>
<feature type="compositionally biased region" description="Basic and acidic residues" evidence="1">
    <location>
        <begin position="138"/>
        <end position="153"/>
    </location>
</feature>
<feature type="compositionally biased region" description="Low complexity" evidence="1">
    <location>
        <begin position="114"/>
        <end position="134"/>
    </location>
</feature>
<name>A0ABN9SXZ8_9DINO</name>
<reference evidence="2" key="1">
    <citation type="submission" date="2023-10" db="EMBL/GenBank/DDBJ databases">
        <authorList>
            <person name="Chen Y."/>
            <person name="Shah S."/>
            <person name="Dougan E. K."/>
            <person name="Thang M."/>
            <person name="Chan C."/>
        </authorList>
    </citation>
    <scope>NUCLEOTIDE SEQUENCE [LARGE SCALE GENOMIC DNA]</scope>
</reference>
<evidence type="ECO:0000256" key="1">
    <source>
        <dbReference type="SAM" id="MobiDB-lite"/>
    </source>
</evidence>
<keyword evidence="3" id="KW-1185">Reference proteome</keyword>
<feature type="region of interest" description="Disordered" evidence="1">
    <location>
        <begin position="1"/>
        <end position="83"/>
    </location>
</feature>
<dbReference type="Proteomes" id="UP001189429">
    <property type="component" value="Unassembled WGS sequence"/>
</dbReference>
<dbReference type="EMBL" id="CAUYUJ010014156">
    <property type="protein sequence ID" value="CAK0837464.1"/>
    <property type="molecule type" value="Genomic_DNA"/>
</dbReference>
<organism evidence="2 3">
    <name type="scientific">Prorocentrum cordatum</name>
    <dbReference type="NCBI Taxonomy" id="2364126"/>
    <lineage>
        <taxon>Eukaryota</taxon>
        <taxon>Sar</taxon>
        <taxon>Alveolata</taxon>
        <taxon>Dinophyceae</taxon>
        <taxon>Prorocentrales</taxon>
        <taxon>Prorocentraceae</taxon>
        <taxon>Prorocentrum</taxon>
    </lineage>
</organism>
<gene>
    <name evidence="2" type="ORF">PCOR1329_LOCUS33656</name>
</gene>
<evidence type="ECO:0000313" key="3">
    <source>
        <dbReference type="Proteomes" id="UP001189429"/>
    </source>
</evidence>
<feature type="region of interest" description="Disordered" evidence="1">
    <location>
        <begin position="113"/>
        <end position="189"/>
    </location>
</feature>
<comment type="caution">
    <text evidence="2">The sequence shown here is derived from an EMBL/GenBank/DDBJ whole genome shotgun (WGS) entry which is preliminary data.</text>
</comment>
<protein>
    <submittedName>
        <fullName evidence="2">Uncharacterized protein</fullName>
    </submittedName>
</protein>
<accession>A0ABN9SXZ8</accession>